<dbReference type="Pfam" id="PF14559">
    <property type="entry name" value="TPR_19"/>
    <property type="match status" value="1"/>
</dbReference>
<proteinExistence type="inferred from homology"/>
<comment type="subcellular location">
    <subcellularLocation>
        <location evidence="8">Periplasm</location>
    </subcellularLocation>
</comment>
<dbReference type="STRING" id="1548547.BA177_10530"/>
<dbReference type="InterPro" id="IPR051156">
    <property type="entry name" value="Mito/Outer_Membr_Metalloprot"/>
</dbReference>
<feature type="repeat" description="TPR" evidence="9">
    <location>
        <begin position="337"/>
        <end position="370"/>
    </location>
</feature>
<evidence type="ECO:0000313" key="12">
    <source>
        <dbReference type="Proteomes" id="UP000092695"/>
    </source>
</evidence>
<organism evidence="11 12">
    <name type="scientific">Woeseia oceani</name>
    <dbReference type="NCBI Taxonomy" id="1548547"/>
    <lineage>
        <taxon>Bacteria</taxon>
        <taxon>Pseudomonadati</taxon>
        <taxon>Pseudomonadota</taxon>
        <taxon>Gammaproteobacteria</taxon>
        <taxon>Woeseiales</taxon>
        <taxon>Woeseiaceae</taxon>
        <taxon>Woeseia</taxon>
    </lineage>
</organism>
<dbReference type="InterPro" id="IPR005415">
    <property type="entry name" value="T3SS_Ca_resp_chp_LcrH/SycD"/>
</dbReference>
<dbReference type="PANTHER" id="PTHR22726:SF1">
    <property type="entry name" value="METALLOENDOPEPTIDASE OMA1, MITOCHONDRIAL"/>
    <property type="match status" value="1"/>
</dbReference>
<accession>A0A193LGB3</accession>
<dbReference type="HAMAP" id="MF_00997">
    <property type="entry name" value="Protease_BepA"/>
    <property type="match status" value="1"/>
</dbReference>
<dbReference type="KEGG" id="woc:BA177_10530"/>
<keyword evidence="12" id="KW-1185">Reference proteome</keyword>
<keyword evidence="2 8" id="KW-0479">Metal-binding</keyword>
<evidence type="ECO:0000256" key="8">
    <source>
        <dbReference type="HAMAP-Rule" id="MF_00997"/>
    </source>
</evidence>
<sequence precursor="true">MTCHVRLLIALLTIGSSTMLSAAEINLPNIGSPADAVLSKSNEAQIGAAIMAQLRASGQVIEDPILTEYINEIGHRIAAQANDGEQKFTFFVVDDPNINAFALPGGYIGVHTGLLQATRSEDELAGVLAHEVAHVTQRHIARAIHANQRQSILSTAIMLGAVLVGAAGGSGDAVQGAIAVAQGTAVQQQIDFTRSNEYEADRVGMEALAKAGFNPEGMASFFEVISRDTRPVEYRLPEFLRTHPVSSARIAEARSRARDYPPVASSNSRSYGIARARTEVESFERADQAIARFELQEYSKQSAADKYGRALAYMRAGRYREAEPIFEELASRDQDVIPYHIGLGQAQLALEDIDGASATFERALNLFPRNVPLVVHYAEALLRLGQPAEAHRLLLDLLNNVPPTPEQVRLIARAADEAGDSAEAHYYMAEYRFMIGDLVGGVGFLRQALALPELQEIQRIRFEARIDRIQEYMSEEQLQQLRRSRVPGAVRRPAAYTH</sequence>
<comment type="similarity">
    <text evidence="8">Belongs to the peptidase M48 family. BepA subfamily.</text>
</comment>
<evidence type="ECO:0000256" key="4">
    <source>
        <dbReference type="ARBA" id="ARBA00022764"/>
    </source>
</evidence>
<dbReference type="GO" id="GO:0016020">
    <property type="term" value="C:membrane"/>
    <property type="evidence" value="ECO:0007669"/>
    <property type="project" value="InterPro"/>
</dbReference>
<keyword evidence="6 8" id="KW-0862">Zinc</keyword>
<comment type="cofactor">
    <cofactor evidence="8">
        <name>Zn(2+)</name>
        <dbReference type="ChEBI" id="CHEBI:29105"/>
    </cofactor>
    <text evidence="8">Binds 1 zinc ion per subunit.</text>
</comment>
<keyword evidence="7 8" id="KW-0482">Metalloprotease</keyword>
<dbReference type="PRINTS" id="PR01595">
    <property type="entry name" value="SYCDCHAPRONE"/>
</dbReference>
<dbReference type="EMBL" id="CP016268">
    <property type="protein sequence ID" value="ANO51580.1"/>
    <property type="molecule type" value="Genomic_DNA"/>
</dbReference>
<keyword evidence="1 8" id="KW-0645">Protease</keyword>
<keyword evidence="5 8" id="KW-0378">Hydrolase</keyword>
<gene>
    <name evidence="11" type="ORF">BA177_10530</name>
</gene>
<evidence type="ECO:0000313" key="11">
    <source>
        <dbReference type="EMBL" id="ANO51580.1"/>
    </source>
</evidence>
<dbReference type="InterPro" id="IPR011990">
    <property type="entry name" value="TPR-like_helical_dom_sf"/>
</dbReference>
<evidence type="ECO:0000256" key="3">
    <source>
        <dbReference type="ARBA" id="ARBA00022729"/>
    </source>
</evidence>
<keyword evidence="4 8" id="KW-0574">Periplasm</keyword>
<evidence type="ECO:0000256" key="1">
    <source>
        <dbReference type="ARBA" id="ARBA00022670"/>
    </source>
</evidence>
<dbReference type="PROSITE" id="PS50005">
    <property type="entry name" value="TPR"/>
    <property type="match status" value="1"/>
</dbReference>
<comment type="function">
    <text evidence="8">Functions as both a chaperone and a metalloprotease. Maintains the integrity of the outer membrane by promoting either the assembly or the elimination of outer membrane proteins, depending on their folding state.</text>
</comment>
<feature type="binding site" evidence="8">
    <location>
        <position position="130"/>
    </location>
    <ligand>
        <name>Zn(2+)</name>
        <dbReference type="ChEBI" id="CHEBI:29105"/>
        <note>catalytic</note>
    </ligand>
</feature>
<feature type="active site" description="Proton donor" evidence="8">
    <location>
        <position position="201"/>
    </location>
</feature>
<dbReference type="InterPro" id="IPR001915">
    <property type="entry name" value="Peptidase_M48"/>
</dbReference>
<dbReference type="Proteomes" id="UP000092695">
    <property type="component" value="Chromosome"/>
</dbReference>
<name>A0A193LGB3_9GAMM</name>
<feature type="signal peptide" evidence="8">
    <location>
        <begin position="1"/>
        <end position="22"/>
    </location>
</feature>
<dbReference type="Gene3D" id="1.25.40.10">
    <property type="entry name" value="Tetratricopeptide repeat domain"/>
    <property type="match status" value="1"/>
</dbReference>
<dbReference type="SUPFAM" id="SSF48452">
    <property type="entry name" value="TPR-like"/>
    <property type="match status" value="1"/>
</dbReference>
<reference evidence="11 12" key="1">
    <citation type="submission" date="2016-06" db="EMBL/GenBank/DDBJ databases">
        <title>Complete genome sequence of a deep-branching marine Gamma Proteobacterium Woeseia oceani type strain XK5.</title>
        <authorList>
            <person name="Mu D."/>
            <person name="Du Z."/>
        </authorList>
    </citation>
    <scope>NUCLEOTIDE SEQUENCE [LARGE SCALE GENOMIC DNA]</scope>
    <source>
        <strain evidence="11 12">XK5</strain>
    </source>
</reference>
<feature type="binding site" evidence="8">
    <location>
        <position position="134"/>
    </location>
    <ligand>
        <name>Zn(2+)</name>
        <dbReference type="ChEBI" id="CHEBI:29105"/>
        <note>catalytic</note>
    </ligand>
</feature>
<dbReference type="GO" id="GO:0051603">
    <property type="term" value="P:proteolysis involved in protein catabolic process"/>
    <property type="evidence" value="ECO:0007669"/>
    <property type="project" value="TreeGrafter"/>
</dbReference>
<dbReference type="Gene3D" id="3.30.2010.10">
    <property type="entry name" value="Metalloproteases ('zincins'), catalytic domain"/>
    <property type="match status" value="1"/>
</dbReference>
<evidence type="ECO:0000259" key="10">
    <source>
        <dbReference type="Pfam" id="PF01435"/>
    </source>
</evidence>
<dbReference type="GO" id="GO:0008270">
    <property type="term" value="F:zinc ion binding"/>
    <property type="evidence" value="ECO:0007669"/>
    <property type="project" value="UniProtKB-UniRule"/>
</dbReference>
<dbReference type="AlphaFoldDB" id="A0A193LGB3"/>
<dbReference type="Pfam" id="PF01435">
    <property type="entry name" value="Peptidase_M48"/>
    <property type="match status" value="1"/>
</dbReference>
<dbReference type="CDD" id="cd07333">
    <property type="entry name" value="M48C_bepA_like"/>
    <property type="match status" value="1"/>
</dbReference>
<dbReference type="GO" id="GO:0004222">
    <property type="term" value="F:metalloendopeptidase activity"/>
    <property type="evidence" value="ECO:0007669"/>
    <property type="project" value="InterPro"/>
</dbReference>
<dbReference type="GO" id="GO:0042597">
    <property type="term" value="C:periplasmic space"/>
    <property type="evidence" value="ECO:0007669"/>
    <property type="project" value="UniProtKB-SubCell"/>
</dbReference>
<dbReference type="InterPro" id="IPR019734">
    <property type="entry name" value="TPR_rpt"/>
</dbReference>
<feature type="domain" description="Peptidase M48" evidence="10">
    <location>
        <begin position="67"/>
        <end position="256"/>
    </location>
</feature>
<protein>
    <recommendedName>
        <fullName evidence="8">Putative beta-barrel assembly-enhancing protease</fullName>
        <ecNumber evidence="8">3.4.-.-</ecNumber>
    </recommendedName>
</protein>
<evidence type="ECO:0000256" key="9">
    <source>
        <dbReference type="PROSITE-ProRule" id="PRU00339"/>
    </source>
</evidence>
<keyword evidence="3 8" id="KW-0732">Signal</keyword>
<feature type="chain" id="PRO_5009002604" description="Putative beta-barrel assembly-enhancing protease" evidence="8">
    <location>
        <begin position="23"/>
        <end position="498"/>
    </location>
</feature>
<evidence type="ECO:0000256" key="7">
    <source>
        <dbReference type="ARBA" id="ARBA00023049"/>
    </source>
</evidence>
<feature type="active site" evidence="8">
    <location>
        <position position="131"/>
    </location>
</feature>
<feature type="binding site" evidence="8">
    <location>
        <position position="197"/>
    </location>
    <ligand>
        <name>Zn(2+)</name>
        <dbReference type="ChEBI" id="CHEBI:29105"/>
        <note>catalytic</note>
    </ligand>
</feature>
<dbReference type="PANTHER" id="PTHR22726">
    <property type="entry name" value="METALLOENDOPEPTIDASE OMA1"/>
    <property type="match status" value="1"/>
</dbReference>
<evidence type="ECO:0000256" key="6">
    <source>
        <dbReference type="ARBA" id="ARBA00022833"/>
    </source>
</evidence>
<dbReference type="InterPro" id="IPR030873">
    <property type="entry name" value="Protease_BepA"/>
</dbReference>
<evidence type="ECO:0000256" key="2">
    <source>
        <dbReference type="ARBA" id="ARBA00022723"/>
    </source>
</evidence>
<dbReference type="EC" id="3.4.-.-" evidence="8"/>
<keyword evidence="9" id="KW-0802">TPR repeat</keyword>
<evidence type="ECO:0000256" key="5">
    <source>
        <dbReference type="ARBA" id="ARBA00022801"/>
    </source>
</evidence>
<dbReference type="SMART" id="SM00028">
    <property type="entry name" value="TPR"/>
    <property type="match status" value="3"/>
</dbReference>